<comment type="caution">
    <text evidence="2">The sequence shown here is derived from an EMBL/GenBank/DDBJ whole genome shotgun (WGS) entry which is preliminary data.</text>
</comment>
<feature type="compositionally biased region" description="Polar residues" evidence="1">
    <location>
        <begin position="210"/>
        <end position="220"/>
    </location>
</feature>
<evidence type="ECO:0000313" key="2">
    <source>
        <dbReference type="EMBL" id="MEY8043257.1"/>
    </source>
</evidence>
<evidence type="ECO:0000313" key="3">
    <source>
        <dbReference type="Proteomes" id="UP001564626"/>
    </source>
</evidence>
<accession>A0ABV4CSR5</accession>
<gene>
    <name evidence="2" type="ORF">AB8O55_27930</name>
</gene>
<dbReference type="RefSeq" id="WP_345362887.1">
    <property type="nucleotide sequence ID" value="NZ_BAABII010000007.1"/>
</dbReference>
<evidence type="ECO:0000256" key="1">
    <source>
        <dbReference type="SAM" id="MobiDB-lite"/>
    </source>
</evidence>
<evidence type="ECO:0008006" key="4">
    <source>
        <dbReference type="Google" id="ProtNLM"/>
    </source>
</evidence>
<proteinExistence type="predicted"/>
<sequence>MLAVDVVGAGRAPGHQKHAVGEAVKRLVLMALIDSGIDPALVESWEPQGDGALLTLPASALGALVDLGSRLDEQAWLHNRRAKPETRFRIAVETGPVGTDQGFYTPKVSLCRMLEAKAFKDLFAKCRKRNDDELINSAMIISGHVRDVVFGGDYARLVRRGEFAPLEVRNKEHASTAWVRVPGVDVDTLRGLCGAQAERPEAVEPPDPPTTITTHNSAGQVNRGVQAGSVRGDINIGRTGR</sequence>
<dbReference type="Proteomes" id="UP001564626">
    <property type="component" value="Unassembled WGS sequence"/>
</dbReference>
<organism evidence="2 3">
    <name type="scientific">Saccharopolyspora cebuensis</name>
    <dbReference type="NCBI Taxonomy" id="418759"/>
    <lineage>
        <taxon>Bacteria</taxon>
        <taxon>Bacillati</taxon>
        <taxon>Actinomycetota</taxon>
        <taxon>Actinomycetes</taxon>
        <taxon>Pseudonocardiales</taxon>
        <taxon>Pseudonocardiaceae</taxon>
        <taxon>Saccharopolyspora</taxon>
    </lineage>
</organism>
<dbReference type="EMBL" id="JBGEHV010000085">
    <property type="protein sequence ID" value="MEY8043257.1"/>
    <property type="molecule type" value="Genomic_DNA"/>
</dbReference>
<keyword evidence="3" id="KW-1185">Reference proteome</keyword>
<name>A0ABV4CSR5_9PSEU</name>
<feature type="region of interest" description="Disordered" evidence="1">
    <location>
        <begin position="197"/>
        <end position="241"/>
    </location>
</feature>
<protein>
    <recommendedName>
        <fullName evidence="4">GPP34 family phosphoprotein</fullName>
    </recommendedName>
</protein>
<reference evidence="2 3" key="1">
    <citation type="submission" date="2024-08" db="EMBL/GenBank/DDBJ databases">
        <title>Genome mining of Saccharopolyspora cebuensis PGLac3 from Nigerian medicinal plant.</title>
        <authorList>
            <person name="Ezeobiora C.E."/>
            <person name="Igbokwe N.H."/>
            <person name="Amin D.H."/>
            <person name="Mendie U.E."/>
        </authorList>
    </citation>
    <scope>NUCLEOTIDE SEQUENCE [LARGE SCALE GENOMIC DNA]</scope>
    <source>
        <strain evidence="2 3">PGLac3</strain>
    </source>
</reference>